<feature type="transmembrane region" description="Helical" evidence="6">
    <location>
        <begin position="109"/>
        <end position="126"/>
    </location>
</feature>
<accession>A0A7W9AKQ4</accession>
<comment type="subcellular location">
    <subcellularLocation>
        <location evidence="1">Membrane</location>
        <topology evidence="1">Multi-pass membrane protein</topology>
    </subcellularLocation>
</comment>
<comment type="caution">
    <text evidence="7">The sequence shown here is derived from an EMBL/GenBank/DDBJ whole genome shotgun (WGS) entry which is preliminary data.</text>
</comment>
<dbReference type="RefSeq" id="WP_184020578.1">
    <property type="nucleotide sequence ID" value="NZ_JACIJC010000005.1"/>
</dbReference>
<feature type="transmembrane region" description="Helical" evidence="6">
    <location>
        <begin position="72"/>
        <end position="97"/>
    </location>
</feature>
<reference evidence="7 8" key="1">
    <citation type="submission" date="2020-08" db="EMBL/GenBank/DDBJ databases">
        <title>Genomic Encyclopedia of Type Strains, Phase IV (KMG-IV): sequencing the most valuable type-strain genomes for metagenomic binning, comparative biology and taxonomic classification.</title>
        <authorList>
            <person name="Goeker M."/>
        </authorList>
    </citation>
    <scope>NUCLEOTIDE SEQUENCE [LARGE SCALE GENOMIC DNA]</scope>
    <source>
        <strain evidence="7 8">DSM 25079</strain>
    </source>
</reference>
<dbReference type="GO" id="GO:0016020">
    <property type="term" value="C:membrane"/>
    <property type="evidence" value="ECO:0007669"/>
    <property type="project" value="UniProtKB-SubCell"/>
</dbReference>
<dbReference type="EMBL" id="JACIJC010000005">
    <property type="protein sequence ID" value="MBB5687271.1"/>
    <property type="molecule type" value="Genomic_DNA"/>
</dbReference>
<organism evidence="7 8">
    <name type="scientific">Sphingobium boeckii</name>
    <dbReference type="NCBI Taxonomy" id="1082345"/>
    <lineage>
        <taxon>Bacteria</taxon>
        <taxon>Pseudomonadati</taxon>
        <taxon>Pseudomonadota</taxon>
        <taxon>Alphaproteobacteria</taxon>
        <taxon>Sphingomonadales</taxon>
        <taxon>Sphingomonadaceae</taxon>
        <taxon>Sphingobium</taxon>
    </lineage>
</organism>
<dbReference type="InterPro" id="IPR012506">
    <property type="entry name" value="TMEM86B-like"/>
</dbReference>
<evidence type="ECO:0000256" key="2">
    <source>
        <dbReference type="ARBA" id="ARBA00007375"/>
    </source>
</evidence>
<name>A0A7W9AKQ4_9SPHN</name>
<proteinExistence type="inferred from homology"/>
<keyword evidence="5 6" id="KW-0472">Membrane</keyword>
<dbReference type="PANTHER" id="PTHR31885">
    <property type="entry name" value="GH04784P"/>
    <property type="match status" value="1"/>
</dbReference>
<dbReference type="PANTHER" id="PTHR31885:SF6">
    <property type="entry name" value="GH04784P"/>
    <property type="match status" value="1"/>
</dbReference>
<evidence type="ECO:0000256" key="5">
    <source>
        <dbReference type="ARBA" id="ARBA00023136"/>
    </source>
</evidence>
<dbReference type="Proteomes" id="UP000549617">
    <property type="component" value="Unassembled WGS sequence"/>
</dbReference>
<keyword evidence="3 6" id="KW-0812">Transmembrane</keyword>
<evidence type="ECO:0000256" key="4">
    <source>
        <dbReference type="ARBA" id="ARBA00022989"/>
    </source>
</evidence>
<evidence type="ECO:0000256" key="3">
    <source>
        <dbReference type="ARBA" id="ARBA00022692"/>
    </source>
</evidence>
<comment type="similarity">
    <text evidence="2">Belongs to the TMEM86 family.</text>
</comment>
<feature type="transmembrane region" description="Helical" evidence="6">
    <location>
        <begin position="34"/>
        <end position="52"/>
    </location>
</feature>
<evidence type="ECO:0000256" key="1">
    <source>
        <dbReference type="ARBA" id="ARBA00004141"/>
    </source>
</evidence>
<evidence type="ECO:0000256" key="6">
    <source>
        <dbReference type="SAM" id="Phobius"/>
    </source>
</evidence>
<keyword evidence="8" id="KW-1185">Reference proteome</keyword>
<evidence type="ECO:0000313" key="8">
    <source>
        <dbReference type="Proteomes" id="UP000549617"/>
    </source>
</evidence>
<protein>
    <submittedName>
        <fullName evidence="7">Putative membrane protein YhhN</fullName>
    </submittedName>
</protein>
<feature type="transmembrane region" description="Helical" evidence="6">
    <location>
        <begin position="158"/>
        <end position="178"/>
    </location>
</feature>
<feature type="transmembrane region" description="Helical" evidence="6">
    <location>
        <begin position="184"/>
        <end position="206"/>
    </location>
</feature>
<feature type="transmembrane region" description="Helical" evidence="6">
    <location>
        <begin position="132"/>
        <end position="151"/>
    </location>
</feature>
<dbReference type="AlphaFoldDB" id="A0A7W9AKQ4"/>
<keyword evidence="4 6" id="KW-1133">Transmembrane helix</keyword>
<evidence type="ECO:0000313" key="7">
    <source>
        <dbReference type="EMBL" id="MBB5687271.1"/>
    </source>
</evidence>
<sequence>MGEGRTKWLVAASALFAFSYMAIWNLDLPQPVPIIWKGLPVALLALAAAGLAKGTDGWLLAAVLGLGALGDMLLELSLVAGALAFMAGHGVAIWLYARNRRGAMSGSQKALVLLVVPLSVAIAWMLPADRAGAAGVAVYALCVAAMAAMAWRSRFPRLRTGLGAMLFLISDLVIFARMGPAAGALWPAFVIWALYYGGQLLIFAGVSGTLGSVRHRA</sequence>
<dbReference type="GO" id="GO:0016787">
    <property type="term" value="F:hydrolase activity"/>
    <property type="evidence" value="ECO:0007669"/>
    <property type="project" value="TreeGrafter"/>
</dbReference>
<dbReference type="Pfam" id="PF07947">
    <property type="entry name" value="YhhN"/>
    <property type="match status" value="1"/>
</dbReference>
<feature type="transmembrane region" description="Helical" evidence="6">
    <location>
        <begin position="6"/>
        <end position="27"/>
    </location>
</feature>
<gene>
    <name evidence="7" type="ORF">FHS49_003299</name>
</gene>